<feature type="domain" description="Nucleotidyl transferase" evidence="5">
    <location>
        <begin position="12"/>
        <end position="275"/>
    </location>
</feature>
<proteinExistence type="inferred from homology"/>
<keyword evidence="3 7" id="KW-0548">Nucleotidyltransferase</keyword>
<dbReference type="Pfam" id="PF00483">
    <property type="entry name" value="NTP_transferase"/>
    <property type="match status" value="1"/>
</dbReference>
<keyword evidence="8" id="KW-1185">Reference proteome</keyword>
<dbReference type="EMBL" id="VFPU01000001">
    <property type="protein sequence ID" value="TQM96061.1"/>
    <property type="molecule type" value="Genomic_DNA"/>
</dbReference>
<gene>
    <name evidence="7" type="ORF">FB476_0917</name>
</gene>
<dbReference type="Gene3D" id="3.90.550.10">
    <property type="entry name" value="Spore Coat Polysaccharide Biosynthesis Protein SpsA, Chain A"/>
    <property type="match status" value="1"/>
</dbReference>
<dbReference type="SUPFAM" id="SSF53448">
    <property type="entry name" value="Nucleotide-diphospho-sugar transferases"/>
    <property type="match status" value="1"/>
</dbReference>
<dbReference type="SUPFAM" id="SSF51161">
    <property type="entry name" value="Trimeric LpxA-like enzymes"/>
    <property type="match status" value="1"/>
</dbReference>
<dbReference type="Proteomes" id="UP000315133">
    <property type="component" value="Unassembled WGS sequence"/>
</dbReference>
<dbReference type="GO" id="GO:0008878">
    <property type="term" value="F:glucose-1-phosphate adenylyltransferase activity"/>
    <property type="evidence" value="ECO:0007669"/>
    <property type="project" value="InterPro"/>
</dbReference>
<dbReference type="Gene3D" id="2.160.10.10">
    <property type="entry name" value="Hexapeptide repeat proteins"/>
    <property type="match status" value="1"/>
</dbReference>
<evidence type="ECO:0000259" key="6">
    <source>
        <dbReference type="Pfam" id="PF24894"/>
    </source>
</evidence>
<dbReference type="Pfam" id="PF24894">
    <property type="entry name" value="Hexapep_GlmU"/>
    <property type="match status" value="1"/>
</dbReference>
<reference evidence="7 8" key="1">
    <citation type="submission" date="2019-06" db="EMBL/GenBank/DDBJ databases">
        <title>Sequencing the genomes of 1000 actinobacteria strains.</title>
        <authorList>
            <person name="Klenk H.-P."/>
        </authorList>
    </citation>
    <scope>NUCLEOTIDE SEQUENCE [LARGE SCALE GENOMIC DNA]</scope>
    <source>
        <strain evidence="7 8">DSM 12362</strain>
    </source>
</reference>
<evidence type="ECO:0000313" key="8">
    <source>
        <dbReference type="Proteomes" id="UP000315133"/>
    </source>
</evidence>
<evidence type="ECO:0000256" key="3">
    <source>
        <dbReference type="ARBA" id="ARBA00022695"/>
    </source>
</evidence>
<dbReference type="CDD" id="cd04651">
    <property type="entry name" value="LbH_G1P_AT_C"/>
    <property type="match status" value="1"/>
</dbReference>
<keyword evidence="2 7" id="KW-0808">Transferase</keyword>
<dbReference type="AlphaFoldDB" id="A0A543KLW7"/>
<dbReference type="InterPro" id="IPR011004">
    <property type="entry name" value="Trimer_LpxA-like_sf"/>
</dbReference>
<evidence type="ECO:0000259" key="5">
    <source>
        <dbReference type="Pfam" id="PF00483"/>
    </source>
</evidence>
<evidence type="ECO:0000313" key="7">
    <source>
        <dbReference type="EMBL" id="TQM96061.1"/>
    </source>
</evidence>
<dbReference type="GO" id="GO:0005978">
    <property type="term" value="P:glycogen biosynthetic process"/>
    <property type="evidence" value="ECO:0007669"/>
    <property type="project" value="UniProtKB-KW"/>
</dbReference>
<dbReference type="PANTHER" id="PTHR43523:SF2">
    <property type="entry name" value="GLUCOSE-1-PHOSPHATE ADENYLYLTRANSFERASE"/>
    <property type="match status" value="1"/>
</dbReference>
<comment type="similarity">
    <text evidence="1">Belongs to the bacterial/plant glucose-1-phosphate adenylyltransferase family.</text>
</comment>
<evidence type="ECO:0000256" key="1">
    <source>
        <dbReference type="ARBA" id="ARBA00010443"/>
    </source>
</evidence>
<sequence>MLTLPVGLRTLAVVQAGGAGSRMDVLTRERAKPALPFAGSCSLIDFPLSSLSASGVADVWVSVQYQSATLDAYLAGGRPWDLDRSRGGLRRLTPEEGSGTAHDAGFARGNADGLFRIRDDIAAFAPDVLVVLSADHVFSADLRPMISRHLERGAECTVLTSEVGVQEATHNMVVSTGRDGRVRAVDYKPSSTDNGTVAVEIFLYDPVVLVAELERLRAELHTEAEDAGDTGLGDFGEHLLPALVERGRTYADPLPGYWKDVGRPAVYLQAHRDLLAGRVDVFDHLDRPVLGTRVPGPPAWCAETAQVQDAMLTAGSRVRGTVRRSVLGPGVEVQTGAVVEDSVLLGDVVVEAGAVVRTAVLDERVVVGRDARVGETPAGTRLTDEAVTLVGRDSRIGRGAVVPAGGRLEPGSTT</sequence>
<dbReference type="InterPro" id="IPR029044">
    <property type="entry name" value="Nucleotide-diphossugar_trans"/>
</dbReference>
<comment type="caution">
    <text evidence="7">The sequence shown here is derived from an EMBL/GenBank/DDBJ whole genome shotgun (WGS) entry which is preliminary data.</text>
</comment>
<evidence type="ECO:0000256" key="4">
    <source>
        <dbReference type="ARBA" id="ARBA00023056"/>
    </source>
</evidence>
<accession>A0A543KLW7</accession>
<name>A0A543KLW7_9MICO</name>
<dbReference type="InterPro" id="IPR011831">
    <property type="entry name" value="ADP-Glc_PPase"/>
</dbReference>
<protein>
    <submittedName>
        <fullName evidence="7">Glucose-1-phosphate adenylyltransferase</fullName>
    </submittedName>
</protein>
<dbReference type="PANTHER" id="PTHR43523">
    <property type="entry name" value="GLUCOSE-1-PHOSPHATE ADENYLYLTRANSFERASE-RELATED"/>
    <property type="match status" value="1"/>
</dbReference>
<dbReference type="RefSeq" id="WP_238329547.1">
    <property type="nucleotide sequence ID" value="NZ_BAAAIL010000003.1"/>
</dbReference>
<dbReference type="InterPro" id="IPR056818">
    <property type="entry name" value="GlmU/GlgC-like_hexapep"/>
</dbReference>
<keyword evidence="4" id="KW-0320">Glycogen biosynthesis</keyword>
<dbReference type="InterPro" id="IPR005835">
    <property type="entry name" value="NTP_transferase_dom"/>
</dbReference>
<feature type="domain" description="Glucose-1-phosphate adenylyltransferase/Bifunctional protein GlmU-like C-terminal hexapeptide" evidence="6">
    <location>
        <begin position="304"/>
        <end position="378"/>
    </location>
</feature>
<organism evidence="7 8">
    <name type="scientific">Ornithinimicrobium humiphilum</name>
    <dbReference type="NCBI Taxonomy" id="125288"/>
    <lineage>
        <taxon>Bacteria</taxon>
        <taxon>Bacillati</taxon>
        <taxon>Actinomycetota</taxon>
        <taxon>Actinomycetes</taxon>
        <taxon>Micrococcales</taxon>
        <taxon>Ornithinimicrobiaceae</taxon>
        <taxon>Ornithinimicrobium</taxon>
    </lineage>
</organism>
<evidence type="ECO:0000256" key="2">
    <source>
        <dbReference type="ARBA" id="ARBA00022679"/>
    </source>
</evidence>